<dbReference type="InterPro" id="IPR039910">
    <property type="entry name" value="D15-like"/>
</dbReference>
<feature type="region of interest" description="Disordered" evidence="6">
    <location>
        <begin position="508"/>
        <end position="572"/>
    </location>
</feature>
<feature type="chain" id="PRO_5023024113" evidence="7">
    <location>
        <begin position="20"/>
        <end position="934"/>
    </location>
</feature>
<feature type="signal peptide" evidence="7">
    <location>
        <begin position="1"/>
        <end position="19"/>
    </location>
</feature>
<reference evidence="9 10" key="1">
    <citation type="submission" date="2019-08" db="EMBL/GenBank/DDBJ databases">
        <title>Deep-cultivation of Planctomycetes and their phenomic and genomic characterization uncovers novel biology.</title>
        <authorList>
            <person name="Wiegand S."/>
            <person name="Jogler M."/>
            <person name="Boedeker C."/>
            <person name="Pinto D."/>
            <person name="Vollmers J."/>
            <person name="Rivas-Marin E."/>
            <person name="Kohn T."/>
            <person name="Peeters S.H."/>
            <person name="Heuer A."/>
            <person name="Rast P."/>
            <person name="Oberbeckmann S."/>
            <person name="Bunk B."/>
            <person name="Jeske O."/>
            <person name="Meyerdierks A."/>
            <person name="Storesund J.E."/>
            <person name="Kallscheuer N."/>
            <person name="Luecker S."/>
            <person name="Lage O.M."/>
            <person name="Pohl T."/>
            <person name="Merkel B.J."/>
            <person name="Hornburger P."/>
            <person name="Mueller R.-W."/>
            <person name="Bruemmer F."/>
            <person name="Labrenz M."/>
            <person name="Spormann A.M."/>
            <person name="Op den Camp H."/>
            <person name="Overmann J."/>
            <person name="Amann R."/>
            <person name="Jetten M.S.M."/>
            <person name="Mascher T."/>
            <person name="Medema M.H."/>
            <person name="Devos D.P."/>
            <person name="Kaster A.-K."/>
            <person name="Ovreas L."/>
            <person name="Rohde M."/>
            <person name="Galperin M.Y."/>
            <person name="Jogler C."/>
        </authorList>
    </citation>
    <scope>NUCLEOTIDE SEQUENCE [LARGE SCALE GENOMIC DNA]</scope>
    <source>
        <strain evidence="9 10">OJF2</strain>
    </source>
</reference>
<evidence type="ECO:0000256" key="5">
    <source>
        <dbReference type="ARBA" id="ARBA00023237"/>
    </source>
</evidence>
<proteinExistence type="predicted"/>
<dbReference type="GO" id="GO:0019867">
    <property type="term" value="C:outer membrane"/>
    <property type="evidence" value="ECO:0007669"/>
    <property type="project" value="InterPro"/>
</dbReference>
<protein>
    <submittedName>
        <fullName evidence="9">Outer membrane protein assembly factor BamA</fullName>
    </submittedName>
</protein>
<dbReference type="Gene3D" id="2.40.160.50">
    <property type="entry name" value="membrane protein fhac: a member of the omp85/tpsb transporter family"/>
    <property type="match status" value="1"/>
</dbReference>
<feature type="domain" description="POTRA" evidence="8">
    <location>
        <begin position="195"/>
        <end position="279"/>
    </location>
</feature>
<feature type="compositionally biased region" description="Polar residues" evidence="6">
    <location>
        <begin position="556"/>
        <end position="567"/>
    </location>
</feature>
<dbReference type="PROSITE" id="PS51779">
    <property type="entry name" value="POTRA"/>
    <property type="match status" value="2"/>
</dbReference>
<feature type="domain" description="POTRA" evidence="8">
    <location>
        <begin position="282"/>
        <end position="360"/>
    </location>
</feature>
<dbReference type="Pfam" id="PF01103">
    <property type="entry name" value="Omp85"/>
    <property type="match status" value="1"/>
</dbReference>
<dbReference type="Proteomes" id="UP000324233">
    <property type="component" value="Chromosome"/>
</dbReference>
<dbReference type="KEGG" id="agv:OJF2_43380"/>
<keyword evidence="3 7" id="KW-0732">Signal</keyword>
<dbReference type="InterPro" id="IPR034746">
    <property type="entry name" value="POTRA"/>
</dbReference>
<feature type="compositionally biased region" description="Low complexity" evidence="6">
    <location>
        <begin position="522"/>
        <end position="539"/>
    </location>
</feature>
<keyword evidence="5" id="KW-0998">Cell outer membrane</keyword>
<dbReference type="AlphaFoldDB" id="A0A5B9W6Z4"/>
<dbReference type="EMBL" id="CP042997">
    <property type="protein sequence ID" value="QEH35781.1"/>
    <property type="molecule type" value="Genomic_DNA"/>
</dbReference>
<evidence type="ECO:0000259" key="8">
    <source>
        <dbReference type="PROSITE" id="PS51779"/>
    </source>
</evidence>
<dbReference type="RefSeq" id="WP_246196093.1">
    <property type="nucleotide sequence ID" value="NZ_CP042997.1"/>
</dbReference>
<dbReference type="PANTHER" id="PTHR12815">
    <property type="entry name" value="SORTING AND ASSEMBLY MACHINERY SAMM50 PROTEIN FAMILY MEMBER"/>
    <property type="match status" value="1"/>
</dbReference>
<evidence type="ECO:0000256" key="6">
    <source>
        <dbReference type="SAM" id="MobiDB-lite"/>
    </source>
</evidence>
<comment type="subcellular location">
    <subcellularLocation>
        <location evidence="1">Membrane</location>
    </subcellularLocation>
</comment>
<dbReference type="PANTHER" id="PTHR12815:SF47">
    <property type="entry name" value="TRANSLOCATION AND ASSEMBLY MODULE SUBUNIT TAMA"/>
    <property type="match status" value="1"/>
</dbReference>
<evidence type="ECO:0000256" key="1">
    <source>
        <dbReference type="ARBA" id="ARBA00004370"/>
    </source>
</evidence>
<evidence type="ECO:0000313" key="10">
    <source>
        <dbReference type="Proteomes" id="UP000324233"/>
    </source>
</evidence>
<keyword evidence="2" id="KW-0812">Transmembrane</keyword>
<sequence length="934" mass="101494" precursor="true">MSGAWPWRVLAPLALLAMAAGDPSGRWTLPAARAGDQLPEGIVTEVRIEGNTTIPAEKLRAHLLSRAGQPLDQQKVEADIKSLIAKGGLSDVSPYYDESPPKSGKFILIFRVREMPVLRVVEFRGRKAVSQKEIEEATDLKVGNRADSTKTRLALGQIQRLYQEKGYDLAEVRLLEGGNMGDTKAIFQIFEGPKFKVHSIDFKGNVFATDARLRTMVASRPPILGVVGGKYHRDLLDEDVRKLKEYYQSQGFYEVKVTPVTRPGSSLGDINLTFVISEGTRYSVRNLLFEGNEKIKTAELREGLQLHSGKPFLEAVKEADLKLLKSRYYALGCADVSVTFEPRFTNQLGVVDLVYKIEEGQAYLVGEMPVYGNTRTRDKVIRREAAMAGVLPGEILDMNRVEVYKQRLNALGYFHGNMPQQGGQDLGGKPLEVRVLNKRPGDKPYGDLMLPLMGEGVTQARMQDPGSGVELVPAPEGLDAGGAAAGSGAGAGAAGGTPGAGGFGAGNLFAPPADATPPLTVPPARAGRRAAANAAANGAAPGGTPPPLGSGELPNTYPSLPGTNMTSVGPDLNDPFRNRSYADILTSVDEAPTGRFMVGVAASSYQGLFGNVTVYEKNFDIFNVPRSFNDIFNGTAFRGGGQEFRLNIQPGTLINKFEASLREPYLFDLPIGAGVAGYWFSRFYPDWDERRGGGRFSLGRQFGTSTYADVAVRVEDINFFGFRSPAPAEYLAVAGESFLASIRPSLRFDNRNNPFMPNKGQYAEFSVEQGWGSFTWTKADAEGRAYFPTGSRPDGSGKRFFTLRGHFGIATQGIPVYESYFAGNFGSLRGFQYRTISPHALGVPVGGVMMALGSLEYQFPLTASDTFHQVVFCDFGTVEGDYNFHKIRASVGTGLRMLIPQMGPVPLGFDLAFPISYADGDRLRYFNFSMGAMY</sequence>
<dbReference type="InterPro" id="IPR010827">
    <property type="entry name" value="BamA/TamA_POTRA"/>
</dbReference>
<keyword evidence="10" id="KW-1185">Reference proteome</keyword>
<dbReference type="InterPro" id="IPR000184">
    <property type="entry name" value="Bac_surfAg_D15"/>
</dbReference>
<evidence type="ECO:0000256" key="3">
    <source>
        <dbReference type="ARBA" id="ARBA00022729"/>
    </source>
</evidence>
<evidence type="ECO:0000313" key="9">
    <source>
        <dbReference type="EMBL" id="QEH35781.1"/>
    </source>
</evidence>
<name>A0A5B9W6Z4_9BACT</name>
<evidence type="ECO:0000256" key="2">
    <source>
        <dbReference type="ARBA" id="ARBA00022692"/>
    </source>
</evidence>
<evidence type="ECO:0000256" key="4">
    <source>
        <dbReference type="ARBA" id="ARBA00023136"/>
    </source>
</evidence>
<keyword evidence="4" id="KW-0472">Membrane</keyword>
<evidence type="ECO:0000256" key="7">
    <source>
        <dbReference type="SAM" id="SignalP"/>
    </source>
</evidence>
<organism evidence="9 10">
    <name type="scientific">Aquisphaera giovannonii</name>
    <dbReference type="NCBI Taxonomy" id="406548"/>
    <lineage>
        <taxon>Bacteria</taxon>
        <taxon>Pseudomonadati</taxon>
        <taxon>Planctomycetota</taxon>
        <taxon>Planctomycetia</taxon>
        <taxon>Isosphaerales</taxon>
        <taxon>Isosphaeraceae</taxon>
        <taxon>Aquisphaera</taxon>
    </lineage>
</organism>
<gene>
    <name evidence="9" type="primary">bamA</name>
    <name evidence="9" type="ORF">OJF2_43380</name>
</gene>
<accession>A0A5B9W6Z4</accession>
<dbReference type="Pfam" id="PF07244">
    <property type="entry name" value="POTRA"/>
    <property type="match status" value="4"/>
</dbReference>
<dbReference type="Gene3D" id="3.10.20.310">
    <property type="entry name" value="membrane protein fhac"/>
    <property type="match status" value="5"/>
</dbReference>